<dbReference type="InterPro" id="IPR020056">
    <property type="entry name" value="Rbsml_bL25/Gln-tRNA_synth_N"/>
</dbReference>
<dbReference type="NCBIfam" id="NF004128">
    <property type="entry name" value="PRK05618.1-2"/>
    <property type="match status" value="1"/>
</dbReference>
<dbReference type="AlphaFoldDB" id="A0A1T2L0N4"/>
<feature type="domain" description="Large ribosomal subunit protein bL25 L25" evidence="7">
    <location>
        <begin position="6"/>
        <end position="93"/>
    </location>
</feature>
<dbReference type="PANTHER" id="PTHR33284">
    <property type="entry name" value="RIBOSOMAL PROTEIN L25/GLN-TRNA SYNTHETASE, ANTI-CODON-BINDING DOMAIN-CONTAINING PROTEIN"/>
    <property type="match status" value="1"/>
</dbReference>
<organism evidence="9 10">
    <name type="scientific">Solemya pervernicosa gill symbiont</name>
    <dbReference type="NCBI Taxonomy" id="642797"/>
    <lineage>
        <taxon>Bacteria</taxon>
        <taxon>Pseudomonadati</taxon>
        <taxon>Pseudomonadota</taxon>
        <taxon>Gammaproteobacteria</taxon>
        <taxon>sulfur-oxidizing symbionts</taxon>
    </lineage>
</organism>
<dbReference type="Pfam" id="PF01386">
    <property type="entry name" value="Ribosomal_L25p"/>
    <property type="match status" value="1"/>
</dbReference>
<dbReference type="InterPro" id="IPR037121">
    <property type="entry name" value="Ribosomal_bL25_C"/>
</dbReference>
<dbReference type="Gene3D" id="2.40.240.10">
    <property type="entry name" value="Ribosomal Protein L25, Chain P"/>
    <property type="match status" value="1"/>
</dbReference>
<evidence type="ECO:0000259" key="8">
    <source>
        <dbReference type="Pfam" id="PF14693"/>
    </source>
</evidence>
<dbReference type="Proteomes" id="UP000191110">
    <property type="component" value="Unassembled WGS sequence"/>
</dbReference>
<dbReference type="PANTHER" id="PTHR33284:SF1">
    <property type="entry name" value="RIBOSOMAL PROTEIN L25_GLN-TRNA SYNTHETASE, ANTI-CODON-BINDING DOMAIN-CONTAINING PROTEIN"/>
    <property type="match status" value="1"/>
</dbReference>
<feature type="compositionally biased region" description="Acidic residues" evidence="6">
    <location>
        <begin position="196"/>
        <end position="215"/>
    </location>
</feature>
<keyword evidence="2 5" id="KW-0694">RNA-binding</keyword>
<dbReference type="CDD" id="cd00495">
    <property type="entry name" value="Ribosomal_L25_TL5_CTC"/>
    <property type="match status" value="1"/>
</dbReference>
<evidence type="ECO:0000256" key="5">
    <source>
        <dbReference type="HAMAP-Rule" id="MF_01334"/>
    </source>
</evidence>
<accession>A0A1T2L0N4</accession>
<dbReference type="EMBL" id="MPRL01000079">
    <property type="protein sequence ID" value="OOZ38624.1"/>
    <property type="molecule type" value="Genomic_DNA"/>
</dbReference>
<gene>
    <name evidence="5" type="primary">rplY</name>
    <name evidence="5" type="synonym">ctc</name>
    <name evidence="9" type="ORF">BOW53_14900</name>
</gene>
<keyword evidence="4 5" id="KW-0687">Ribonucleoprotein</keyword>
<dbReference type="OrthoDB" id="9806411at2"/>
<dbReference type="InterPro" id="IPR020930">
    <property type="entry name" value="Ribosomal_uL5_bac-type"/>
</dbReference>
<dbReference type="InterPro" id="IPR011035">
    <property type="entry name" value="Ribosomal_bL25/Gln-tRNA_synth"/>
</dbReference>
<dbReference type="HAMAP" id="MF_01336">
    <property type="entry name" value="Ribosomal_bL25"/>
    <property type="match status" value="1"/>
</dbReference>
<name>A0A1T2L0N4_9GAMM</name>
<comment type="subunit">
    <text evidence="5">Part of the 50S ribosomal subunit; part of the 5S rRNA/L5/L18/L25 subcomplex. Contacts the 5S rRNA. Binds to the 5S rRNA independently of L5 and L18.</text>
</comment>
<dbReference type="GO" id="GO:0022625">
    <property type="term" value="C:cytosolic large ribosomal subunit"/>
    <property type="evidence" value="ECO:0007669"/>
    <property type="project" value="TreeGrafter"/>
</dbReference>
<evidence type="ECO:0000256" key="1">
    <source>
        <dbReference type="ARBA" id="ARBA00022730"/>
    </source>
</evidence>
<dbReference type="Pfam" id="PF14693">
    <property type="entry name" value="Ribosomal_TL5_C"/>
    <property type="match status" value="1"/>
</dbReference>
<dbReference type="InterPro" id="IPR001021">
    <property type="entry name" value="Ribosomal_bL25_long"/>
</dbReference>
<keyword evidence="1 5" id="KW-0699">rRNA-binding</keyword>
<feature type="region of interest" description="Disordered" evidence="6">
    <location>
        <begin position="180"/>
        <end position="215"/>
    </location>
</feature>
<dbReference type="SUPFAM" id="SSF50715">
    <property type="entry name" value="Ribosomal protein L25-like"/>
    <property type="match status" value="1"/>
</dbReference>
<comment type="similarity">
    <text evidence="5">Belongs to the bacterial ribosomal protein bL25 family. CTC subfamily.</text>
</comment>
<evidence type="ECO:0000256" key="3">
    <source>
        <dbReference type="ARBA" id="ARBA00022980"/>
    </source>
</evidence>
<evidence type="ECO:0000313" key="9">
    <source>
        <dbReference type="EMBL" id="OOZ38624.1"/>
    </source>
</evidence>
<comment type="function">
    <text evidence="5">This is one of the proteins that binds to the 5S RNA in the ribosome where it forms part of the central protuberance.</text>
</comment>
<dbReference type="GO" id="GO:0003735">
    <property type="term" value="F:structural constituent of ribosome"/>
    <property type="evidence" value="ECO:0007669"/>
    <property type="project" value="InterPro"/>
</dbReference>
<dbReference type="NCBIfam" id="TIGR00731">
    <property type="entry name" value="bL25_bact_ctc"/>
    <property type="match status" value="1"/>
</dbReference>
<reference evidence="9 10" key="1">
    <citation type="submission" date="2016-11" db="EMBL/GenBank/DDBJ databases">
        <title>Mixed transmission modes and dynamic genome evolution in an obligate animal-bacterial symbiosis.</title>
        <authorList>
            <person name="Russell S.L."/>
            <person name="Corbett-Detig R.B."/>
            <person name="Cavanaugh C.M."/>
        </authorList>
    </citation>
    <scope>NUCLEOTIDE SEQUENCE [LARGE SCALE GENOMIC DNA]</scope>
    <source>
        <strain evidence="9">Sveles-Q1</strain>
    </source>
</reference>
<proteinExistence type="inferred from homology"/>
<dbReference type="InterPro" id="IPR029751">
    <property type="entry name" value="Ribosomal_L25_dom"/>
</dbReference>
<dbReference type="GO" id="GO:0006412">
    <property type="term" value="P:translation"/>
    <property type="evidence" value="ECO:0007669"/>
    <property type="project" value="UniProtKB-UniRule"/>
</dbReference>
<dbReference type="NCBIfam" id="NF004130">
    <property type="entry name" value="PRK05618.1-5"/>
    <property type="match status" value="1"/>
</dbReference>
<keyword evidence="10" id="KW-1185">Reference proteome</keyword>
<dbReference type="Gene3D" id="2.170.120.20">
    <property type="entry name" value="Ribosomal protein L25, beta domain"/>
    <property type="match status" value="1"/>
</dbReference>
<evidence type="ECO:0000313" key="10">
    <source>
        <dbReference type="Proteomes" id="UP000191110"/>
    </source>
</evidence>
<dbReference type="InterPro" id="IPR020055">
    <property type="entry name" value="Ribosomal_bL25_short"/>
</dbReference>
<evidence type="ECO:0000256" key="6">
    <source>
        <dbReference type="SAM" id="MobiDB-lite"/>
    </source>
</evidence>
<feature type="domain" description="Large ribosomal subunit protein bL25 beta" evidence="8">
    <location>
        <begin position="101"/>
        <end position="191"/>
    </location>
</feature>
<dbReference type="HAMAP" id="MF_01334">
    <property type="entry name" value="Ribosomal_bL25_CTC"/>
    <property type="match status" value="1"/>
</dbReference>
<keyword evidence="3 5" id="KW-0689">Ribosomal protein</keyword>
<dbReference type="NCBIfam" id="NF004612">
    <property type="entry name" value="PRK05943.1"/>
    <property type="match status" value="1"/>
</dbReference>
<dbReference type="GO" id="GO:0008097">
    <property type="term" value="F:5S rRNA binding"/>
    <property type="evidence" value="ECO:0007669"/>
    <property type="project" value="InterPro"/>
</dbReference>
<comment type="caution">
    <text evidence="9">The sequence shown here is derived from an EMBL/GenBank/DDBJ whole genome shotgun (WGS) entry which is preliminary data.</text>
</comment>
<evidence type="ECO:0000256" key="4">
    <source>
        <dbReference type="ARBA" id="ARBA00023274"/>
    </source>
</evidence>
<protein>
    <recommendedName>
        <fullName evidence="5">Large ribosomal subunit protein bL25</fullName>
    </recommendedName>
    <alternativeName>
        <fullName evidence="5">General stress protein CTC</fullName>
    </alternativeName>
</protein>
<dbReference type="FunFam" id="2.40.240.10:FF:000002">
    <property type="entry name" value="50S ribosomal protein L25"/>
    <property type="match status" value="1"/>
</dbReference>
<dbReference type="RefSeq" id="WP_078484882.1">
    <property type="nucleotide sequence ID" value="NZ_MPRL01000079.1"/>
</dbReference>
<evidence type="ECO:0000256" key="2">
    <source>
        <dbReference type="ARBA" id="ARBA00022884"/>
    </source>
</evidence>
<sequence length="215" mass="23781">METFELNVEVRTDTGKGASRRLRRADKVPGILYGAGKDPISLTLGHNDLFHHAEHEAFYSHILTLHVDGKDEKAVLKDMQRHPYKPVIMHVDFLRVDMNEKIRMNVPLHFLNEDTAPGVKLEGGRISHAINEVEIICLPGALPEFIEVDLGELKIGDMVHMSDLKLPEGVEIVELMHGAEHDQPVASVQKARGGSDEEAESEEAVAEGEGEGEGE</sequence>
<evidence type="ECO:0000259" key="7">
    <source>
        <dbReference type="Pfam" id="PF01386"/>
    </source>
</evidence>
<dbReference type="InterPro" id="IPR020057">
    <property type="entry name" value="Ribosomal_bL25_b-dom"/>
</dbReference>